<dbReference type="SMART" id="SM00091">
    <property type="entry name" value="PAS"/>
    <property type="match status" value="2"/>
</dbReference>
<protein>
    <submittedName>
        <fullName evidence="6">Signal transduction protein</fullName>
    </submittedName>
</protein>
<dbReference type="RefSeq" id="WP_019620162.1">
    <property type="nucleotide sequence ID" value="NZ_KB907099.1"/>
</dbReference>
<accession>A0A7R6PMI2</accession>
<dbReference type="CDD" id="cd01949">
    <property type="entry name" value="GGDEF"/>
    <property type="match status" value="1"/>
</dbReference>
<feature type="domain" description="PAC" evidence="4">
    <location>
        <begin position="411"/>
        <end position="465"/>
    </location>
</feature>
<dbReference type="Pfam" id="PF00989">
    <property type="entry name" value="PAS"/>
    <property type="match status" value="2"/>
</dbReference>
<feature type="domain" description="PAS" evidence="3">
    <location>
        <begin position="340"/>
        <end position="411"/>
    </location>
</feature>
<reference evidence="6 7" key="1">
    <citation type="journal article" date="2008" name="Int. J. Syst. Evol. Microbiol.">
        <title>Amphritea japonica sp. nov. and Amphritea balenae sp. nov., isolated from the sediment adjacent to sperm whale carcasses off Kagoshima, Japan.</title>
        <authorList>
            <person name="Miyazaki M."/>
            <person name="Nogi Y."/>
            <person name="Fujiwara Y."/>
            <person name="Kawato M."/>
            <person name="Nagahama T."/>
            <person name="Kubokawa K."/>
            <person name="Horikoshi K."/>
        </authorList>
    </citation>
    <scope>NUCLEOTIDE SEQUENCE [LARGE SCALE GENOMIC DNA]</scope>
    <source>
        <strain evidence="6 7">ATCC BAA-1530</strain>
    </source>
</reference>
<evidence type="ECO:0000259" key="4">
    <source>
        <dbReference type="PROSITE" id="PS50113"/>
    </source>
</evidence>
<dbReference type="InterPro" id="IPR001610">
    <property type="entry name" value="PAC"/>
</dbReference>
<sequence length="638" mass="71184">MLIAILVTVMLIVIITTIQQLYETAFQHASERLTETVGSQAQLIESITFSALEGKAKPYSAETEATALALLLNTYKDHRGFGDTGEFALAKQINGNIEFLLGHLHTSPDNIHNQTRLYQYENVAIPMQLALAGKSGTLVTEDYRGVQVLAAYQPIKLLNYGIVAKIDLAEFRKPFIRASVISISIGVILIFIGAIGFHLITTPLLNRIHRSEYRMRLLLNSTADGVFGINIAGHCTFTNIAGLKLFGYSEKKLLLGKPLVEVLKQPELSGVYADDTSVQTILKAFQATQKDLHYEIPLSDQSDRNFIAEIRLSPIVKDDRCIGAVILIADITQQREAQAQKLLARTVYENIEEGIIVTNANTEIVSVNSAFQQITGYQQEEVLGRNPRFLKSGQQDQSFYASMWQQIIKEGCWKGVIWNKKKSGEIIPLWSSISSVKNPAGKITHFVGAISDISALKAKEEMLEHMAHHDPLTGLPNRLLLDARFELSLQNSARRNSKLAVLFIDLDYFKEINDQYGHKAGDQLLIETAQRLRKLLREEDTVSRLGGDEFVILLPDINNTTSALELAEKIKQSIKRNFTTEDGLTLKVDSSIGIALYPDHGRDTSSLLSRADHAMYIAKKKGKNCISFFQYDNTDETD</sequence>
<proteinExistence type="predicted"/>
<feature type="transmembrane region" description="Helical" evidence="2">
    <location>
        <begin position="180"/>
        <end position="205"/>
    </location>
</feature>
<dbReference type="Gene3D" id="3.30.70.270">
    <property type="match status" value="1"/>
</dbReference>
<dbReference type="PROSITE" id="PS50113">
    <property type="entry name" value="PAC"/>
    <property type="match status" value="1"/>
</dbReference>
<dbReference type="InterPro" id="IPR013767">
    <property type="entry name" value="PAS_fold"/>
</dbReference>
<dbReference type="InterPro" id="IPR000160">
    <property type="entry name" value="GGDEF_dom"/>
</dbReference>
<dbReference type="InterPro" id="IPR043128">
    <property type="entry name" value="Rev_trsase/Diguanyl_cyclase"/>
</dbReference>
<evidence type="ECO:0000259" key="5">
    <source>
        <dbReference type="PROSITE" id="PS50887"/>
    </source>
</evidence>
<dbReference type="SMART" id="SM00267">
    <property type="entry name" value="GGDEF"/>
    <property type="match status" value="1"/>
</dbReference>
<dbReference type="EMBL" id="AP014545">
    <property type="protein sequence ID" value="BBB27035.1"/>
    <property type="molecule type" value="Genomic_DNA"/>
</dbReference>
<dbReference type="SUPFAM" id="SSF55073">
    <property type="entry name" value="Nucleotide cyclase"/>
    <property type="match status" value="1"/>
</dbReference>
<dbReference type="PANTHER" id="PTHR46663:SF3">
    <property type="entry name" value="SLL0267 PROTEIN"/>
    <property type="match status" value="1"/>
</dbReference>
<dbReference type="PANTHER" id="PTHR46663">
    <property type="entry name" value="DIGUANYLATE CYCLASE DGCT-RELATED"/>
    <property type="match status" value="1"/>
</dbReference>
<keyword evidence="2" id="KW-1133">Transmembrane helix</keyword>
<feature type="domain" description="GGDEF" evidence="5">
    <location>
        <begin position="497"/>
        <end position="631"/>
    </location>
</feature>
<evidence type="ECO:0000256" key="1">
    <source>
        <dbReference type="ARBA" id="ARBA00001946"/>
    </source>
</evidence>
<dbReference type="NCBIfam" id="TIGR00229">
    <property type="entry name" value="sensory_box"/>
    <property type="match status" value="2"/>
</dbReference>
<evidence type="ECO:0000259" key="3">
    <source>
        <dbReference type="PROSITE" id="PS50112"/>
    </source>
</evidence>
<dbReference type="Pfam" id="PF00990">
    <property type="entry name" value="GGDEF"/>
    <property type="match status" value="1"/>
</dbReference>
<dbReference type="AlphaFoldDB" id="A0A7R6PMI2"/>
<comment type="cofactor">
    <cofactor evidence="1">
        <name>Mg(2+)</name>
        <dbReference type="ChEBI" id="CHEBI:18420"/>
    </cofactor>
</comment>
<dbReference type="PROSITE" id="PS50112">
    <property type="entry name" value="PAS"/>
    <property type="match status" value="2"/>
</dbReference>
<dbReference type="CDD" id="cd00130">
    <property type="entry name" value="PAS"/>
    <property type="match status" value="2"/>
</dbReference>
<dbReference type="SMART" id="SM00086">
    <property type="entry name" value="PAC"/>
    <property type="match status" value="1"/>
</dbReference>
<dbReference type="Gene3D" id="3.30.450.20">
    <property type="entry name" value="PAS domain"/>
    <property type="match status" value="2"/>
</dbReference>
<dbReference type="InterPro" id="IPR035965">
    <property type="entry name" value="PAS-like_dom_sf"/>
</dbReference>
<keyword evidence="2" id="KW-0472">Membrane</keyword>
<evidence type="ECO:0000313" key="6">
    <source>
        <dbReference type="EMBL" id="BBB27035.1"/>
    </source>
</evidence>
<dbReference type="FunFam" id="3.30.70.270:FF:000001">
    <property type="entry name" value="Diguanylate cyclase domain protein"/>
    <property type="match status" value="1"/>
</dbReference>
<keyword evidence="2" id="KW-0812">Transmembrane</keyword>
<dbReference type="InterPro" id="IPR052163">
    <property type="entry name" value="DGC-Regulatory_Protein"/>
</dbReference>
<dbReference type="NCBIfam" id="TIGR00254">
    <property type="entry name" value="GGDEF"/>
    <property type="match status" value="1"/>
</dbReference>
<keyword evidence="7" id="KW-1185">Reference proteome</keyword>
<dbReference type="Proteomes" id="UP000595663">
    <property type="component" value="Chromosome"/>
</dbReference>
<dbReference type="SUPFAM" id="SSF55785">
    <property type="entry name" value="PYP-like sensor domain (PAS domain)"/>
    <property type="match status" value="2"/>
</dbReference>
<dbReference type="InterPro" id="IPR000700">
    <property type="entry name" value="PAS-assoc_C"/>
</dbReference>
<organism evidence="6 7">
    <name type="scientific">Amphritea japonica ATCC BAA-1530</name>
    <dbReference type="NCBI Taxonomy" id="1278309"/>
    <lineage>
        <taxon>Bacteria</taxon>
        <taxon>Pseudomonadati</taxon>
        <taxon>Pseudomonadota</taxon>
        <taxon>Gammaproteobacteria</taxon>
        <taxon>Oceanospirillales</taxon>
        <taxon>Oceanospirillaceae</taxon>
        <taxon>Amphritea</taxon>
    </lineage>
</organism>
<dbReference type="KEGG" id="ajp:AMJAP_2446"/>
<dbReference type="InterPro" id="IPR029787">
    <property type="entry name" value="Nucleotide_cyclase"/>
</dbReference>
<evidence type="ECO:0000256" key="2">
    <source>
        <dbReference type="SAM" id="Phobius"/>
    </source>
</evidence>
<feature type="domain" description="PAS" evidence="3">
    <location>
        <begin position="211"/>
        <end position="254"/>
    </location>
</feature>
<dbReference type="InterPro" id="IPR000014">
    <property type="entry name" value="PAS"/>
</dbReference>
<dbReference type="GO" id="GO:0006355">
    <property type="term" value="P:regulation of DNA-templated transcription"/>
    <property type="evidence" value="ECO:0007669"/>
    <property type="project" value="InterPro"/>
</dbReference>
<dbReference type="PROSITE" id="PS50887">
    <property type="entry name" value="GGDEF"/>
    <property type="match status" value="1"/>
</dbReference>
<gene>
    <name evidence="6" type="ORF">AMJAP_2446</name>
</gene>
<name>A0A7R6PMI2_9GAMM</name>
<evidence type="ECO:0000313" key="7">
    <source>
        <dbReference type="Proteomes" id="UP000595663"/>
    </source>
</evidence>
<dbReference type="GO" id="GO:0003824">
    <property type="term" value="F:catalytic activity"/>
    <property type="evidence" value="ECO:0007669"/>
    <property type="project" value="UniProtKB-ARBA"/>
</dbReference>